<dbReference type="EMBL" id="JABEXW010000518">
    <property type="protein sequence ID" value="KAF4962830.1"/>
    <property type="molecule type" value="Genomic_DNA"/>
</dbReference>
<evidence type="ECO:0000313" key="10">
    <source>
        <dbReference type="Proteomes" id="UP000622797"/>
    </source>
</evidence>
<dbReference type="PANTHER" id="PTHR33048">
    <property type="entry name" value="PTH11-LIKE INTEGRAL MEMBRANE PROTEIN (AFU_ORTHOLOGUE AFUA_5G11245)"/>
    <property type="match status" value="1"/>
</dbReference>
<dbReference type="InterPro" id="IPR052337">
    <property type="entry name" value="SAT4-like"/>
</dbReference>
<reference evidence="9" key="2">
    <citation type="submission" date="2020-05" db="EMBL/GenBank/DDBJ databases">
        <authorList>
            <person name="Kim H.-S."/>
            <person name="Proctor R.H."/>
            <person name="Brown D.W."/>
        </authorList>
    </citation>
    <scope>NUCLEOTIDE SEQUENCE</scope>
    <source>
        <strain evidence="9">NRRL 20472</strain>
    </source>
</reference>
<comment type="caution">
    <text evidence="9">The sequence shown here is derived from an EMBL/GenBank/DDBJ whole genome shotgun (WGS) entry which is preliminary data.</text>
</comment>
<protein>
    <recommendedName>
        <fullName evidence="8">Rhodopsin domain-containing protein</fullName>
    </recommendedName>
</protein>
<evidence type="ECO:0000256" key="7">
    <source>
        <dbReference type="SAM" id="Phobius"/>
    </source>
</evidence>
<dbReference type="PANTHER" id="PTHR33048:SF124">
    <property type="entry name" value="INTEGRAL MEMBRANE PROTEIN"/>
    <property type="match status" value="1"/>
</dbReference>
<organism evidence="9 10">
    <name type="scientific">Fusarium sarcochroum</name>
    <dbReference type="NCBI Taxonomy" id="1208366"/>
    <lineage>
        <taxon>Eukaryota</taxon>
        <taxon>Fungi</taxon>
        <taxon>Dikarya</taxon>
        <taxon>Ascomycota</taxon>
        <taxon>Pezizomycotina</taxon>
        <taxon>Sordariomycetes</taxon>
        <taxon>Hypocreomycetidae</taxon>
        <taxon>Hypocreales</taxon>
        <taxon>Nectriaceae</taxon>
        <taxon>Fusarium</taxon>
        <taxon>Fusarium lateritium species complex</taxon>
    </lineage>
</organism>
<evidence type="ECO:0000256" key="3">
    <source>
        <dbReference type="ARBA" id="ARBA00022989"/>
    </source>
</evidence>
<accession>A0A8H4TRM2</accession>
<comment type="similarity">
    <text evidence="5">Belongs to the SAT4 family.</text>
</comment>
<feature type="domain" description="Rhodopsin" evidence="8">
    <location>
        <begin position="40"/>
        <end position="271"/>
    </location>
</feature>
<dbReference type="Proteomes" id="UP000622797">
    <property type="component" value="Unassembled WGS sequence"/>
</dbReference>
<gene>
    <name evidence="9" type="ORF">FSARC_9113</name>
</gene>
<feature type="transmembrane region" description="Helical" evidence="7">
    <location>
        <begin position="170"/>
        <end position="194"/>
    </location>
</feature>
<dbReference type="OrthoDB" id="5342292at2759"/>
<feature type="transmembrane region" description="Helical" evidence="7">
    <location>
        <begin position="90"/>
        <end position="115"/>
    </location>
</feature>
<feature type="transmembrane region" description="Helical" evidence="7">
    <location>
        <begin position="247"/>
        <end position="265"/>
    </location>
</feature>
<keyword evidence="2 7" id="KW-0812">Transmembrane</keyword>
<dbReference type="InterPro" id="IPR049326">
    <property type="entry name" value="Rhodopsin_dom_fungi"/>
</dbReference>
<feature type="transmembrane region" description="Helical" evidence="7">
    <location>
        <begin position="53"/>
        <end position="78"/>
    </location>
</feature>
<evidence type="ECO:0000259" key="8">
    <source>
        <dbReference type="Pfam" id="PF20684"/>
    </source>
</evidence>
<keyword evidence="3 7" id="KW-1133">Transmembrane helix</keyword>
<evidence type="ECO:0000256" key="6">
    <source>
        <dbReference type="SAM" id="MobiDB-lite"/>
    </source>
</evidence>
<name>A0A8H4TRM2_9HYPO</name>
<reference evidence="9" key="1">
    <citation type="journal article" date="2020" name="BMC Genomics">
        <title>Correction to: Identification and distribution of gene clusters required for synthesis of sphingolipid metabolism inhibitors in diverse species of the filamentous fungus Fusarium.</title>
        <authorList>
            <person name="Kim H.S."/>
            <person name="Lohmar J.M."/>
            <person name="Busman M."/>
            <person name="Brown D.W."/>
            <person name="Naumann T.A."/>
            <person name="Divon H.H."/>
            <person name="Lysoe E."/>
            <person name="Uhlig S."/>
            <person name="Proctor R.H."/>
        </authorList>
    </citation>
    <scope>NUCLEOTIDE SEQUENCE</scope>
    <source>
        <strain evidence="9">NRRL 20472</strain>
    </source>
</reference>
<feature type="region of interest" description="Disordered" evidence="6">
    <location>
        <begin position="278"/>
        <end position="297"/>
    </location>
</feature>
<dbReference type="AlphaFoldDB" id="A0A8H4TRM2"/>
<keyword evidence="4 7" id="KW-0472">Membrane</keyword>
<evidence type="ECO:0000256" key="4">
    <source>
        <dbReference type="ARBA" id="ARBA00023136"/>
    </source>
</evidence>
<proteinExistence type="inferred from homology"/>
<sequence>MALYPVINGVTAFLSPPEGYVVDFQHPQQRDALKHYLVFADNLRIDDVLISMAWVASLAMQSVQIWSISIGGLCHHAWEMPIDVFEKHMLSSYIAAPIFITCNGLSKTSLLTTYLQISPQKWFKATIFATIFVVFSYTITIALLLLFGCRPIRTAWDPYQLPNGKCVDNAVLYIAIAVANIVSDLGLFFIPIPMIARLKMPSGQKIGAAIMFGIGSMTVATSIIRMVYLPSLLGAADIPWVAAPANVWSFVEVNLFVICASMPTFRRFLKRFAPRWMGSSSHSHSSKPMNDQSISRLRRRSRTRYGKFDGFELETYNYDNERDDPGTGTMTLEPMASQMGANMPMRTALCNSSEEAILNGKPAS</sequence>
<evidence type="ECO:0000313" key="9">
    <source>
        <dbReference type="EMBL" id="KAF4962830.1"/>
    </source>
</evidence>
<keyword evidence="10" id="KW-1185">Reference proteome</keyword>
<feature type="transmembrane region" description="Helical" evidence="7">
    <location>
        <begin position="206"/>
        <end position="227"/>
    </location>
</feature>
<dbReference type="GO" id="GO:0016020">
    <property type="term" value="C:membrane"/>
    <property type="evidence" value="ECO:0007669"/>
    <property type="project" value="UniProtKB-SubCell"/>
</dbReference>
<dbReference type="Pfam" id="PF20684">
    <property type="entry name" value="Fung_rhodopsin"/>
    <property type="match status" value="1"/>
</dbReference>
<evidence type="ECO:0000256" key="2">
    <source>
        <dbReference type="ARBA" id="ARBA00022692"/>
    </source>
</evidence>
<comment type="subcellular location">
    <subcellularLocation>
        <location evidence="1">Membrane</location>
        <topology evidence="1">Multi-pass membrane protein</topology>
    </subcellularLocation>
</comment>
<evidence type="ECO:0000256" key="5">
    <source>
        <dbReference type="ARBA" id="ARBA00038359"/>
    </source>
</evidence>
<feature type="transmembrane region" description="Helical" evidence="7">
    <location>
        <begin position="127"/>
        <end position="147"/>
    </location>
</feature>
<evidence type="ECO:0000256" key="1">
    <source>
        <dbReference type="ARBA" id="ARBA00004141"/>
    </source>
</evidence>